<dbReference type="PANTHER" id="PTHR43047:SF64">
    <property type="entry name" value="HISTIDINE KINASE CONTAINING CHEY-HOMOLOGOUS RECEIVER DOMAIN AND PAS DOMAIN-RELATED"/>
    <property type="match status" value="1"/>
</dbReference>
<dbReference type="SMART" id="SM00028">
    <property type="entry name" value="TPR"/>
    <property type="match status" value="6"/>
</dbReference>
<dbReference type="Pfam" id="PF00512">
    <property type="entry name" value="HisKA"/>
    <property type="match status" value="1"/>
</dbReference>
<gene>
    <name evidence="19" type="ORF">ACFOEE_18430</name>
</gene>
<keyword evidence="12" id="KW-0902">Two-component regulatory system</keyword>
<dbReference type="Gene3D" id="1.25.40.10">
    <property type="entry name" value="Tetratricopeptide repeat domain"/>
    <property type="match status" value="1"/>
</dbReference>
<dbReference type="SUPFAM" id="SSF55874">
    <property type="entry name" value="ATPase domain of HSP90 chaperone/DNA topoisomerase II/histidine kinase"/>
    <property type="match status" value="1"/>
</dbReference>
<dbReference type="Gene3D" id="3.30.565.10">
    <property type="entry name" value="Histidine kinase-like ATPase, C-terminal domain"/>
    <property type="match status" value="1"/>
</dbReference>
<evidence type="ECO:0000256" key="4">
    <source>
        <dbReference type="ARBA" id="ARBA00022475"/>
    </source>
</evidence>
<dbReference type="PRINTS" id="PR00344">
    <property type="entry name" value="BCTRLSENSOR"/>
</dbReference>
<evidence type="ECO:0000256" key="11">
    <source>
        <dbReference type="ARBA" id="ARBA00022989"/>
    </source>
</evidence>
<dbReference type="PANTHER" id="PTHR43047">
    <property type="entry name" value="TWO-COMPONENT HISTIDINE PROTEIN KINASE"/>
    <property type="match status" value="1"/>
</dbReference>
<evidence type="ECO:0000256" key="6">
    <source>
        <dbReference type="ARBA" id="ARBA00022553"/>
    </source>
</evidence>
<organism evidence="19 20">
    <name type="scientific">Pseudoalteromonas fenneropenaei</name>
    <dbReference type="NCBI Taxonomy" id="1737459"/>
    <lineage>
        <taxon>Bacteria</taxon>
        <taxon>Pseudomonadati</taxon>
        <taxon>Pseudomonadota</taxon>
        <taxon>Gammaproteobacteria</taxon>
        <taxon>Alteromonadales</taxon>
        <taxon>Pseudoalteromonadaceae</taxon>
        <taxon>Pseudoalteromonas</taxon>
    </lineage>
</organism>
<comment type="catalytic activity">
    <reaction evidence="1">
        <text>ATP + protein L-histidine = ADP + protein N-phospho-L-histidine.</text>
        <dbReference type="EC" id="2.7.13.3"/>
    </reaction>
</comment>
<dbReference type="SUPFAM" id="SSF47226">
    <property type="entry name" value="Histidine-containing phosphotransfer domain, HPT domain"/>
    <property type="match status" value="1"/>
</dbReference>
<dbReference type="Gene3D" id="3.40.50.2300">
    <property type="match status" value="1"/>
</dbReference>
<dbReference type="EMBL" id="JBHRSD010000040">
    <property type="protein sequence ID" value="MFC3034484.1"/>
    <property type="molecule type" value="Genomic_DNA"/>
</dbReference>
<proteinExistence type="predicted"/>
<dbReference type="SMART" id="SM00388">
    <property type="entry name" value="HisKA"/>
    <property type="match status" value="1"/>
</dbReference>
<feature type="modified residue" description="Phosphohistidine" evidence="14">
    <location>
        <position position="888"/>
    </location>
</feature>
<keyword evidence="6 15" id="KW-0597">Phosphoprotein</keyword>
<keyword evidence="10" id="KW-0547">Nucleotide-binding</keyword>
<dbReference type="InterPro" id="IPR036890">
    <property type="entry name" value="HATPase_C_sf"/>
</dbReference>
<keyword evidence="8" id="KW-0812">Transmembrane</keyword>
<dbReference type="InterPro" id="IPR001789">
    <property type="entry name" value="Sig_transdc_resp-reg_receiver"/>
</dbReference>
<comment type="subcellular location">
    <subcellularLocation>
        <location evidence="2">Cell inner membrane</location>
        <topology evidence="2">Multi-pass membrane protein</topology>
    </subcellularLocation>
</comment>
<dbReference type="Pfam" id="PF02518">
    <property type="entry name" value="HATPase_c"/>
    <property type="match status" value="1"/>
</dbReference>
<dbReference type="Pfam" id="PF13424">
    <property type="entry name" value="TPR_12"/>
    <property type="match status" value="1"/>
</dbReference>
<dbReference type="SUPFAM" id="SSF52172">
    <property type="entry name" value="CheY-like"/>
    <property type="match status" value="1"/>
</dbReference>
<keyword evidence="5" id="KW-0997">Cell inner membrane</keyword>
<dbReference type="InterPro" id="IPR011006">
    <property type="entry name" value="CheY-like_superfamily"/>
</dbReference>
<feature type="domain" description="HPt" evidence="18">
    <location>
        <begin position="849"/>
        <end position="944"/>
    </location>
</feature>
<name>A0ABV7CP66_9GAMM</name>
<dbReference type="EC" id="2.7.13.3" evidence="3"/>
<comment type="caution">
    <text evidence="19">The sequence shown here is derived from an EMBL/GenBank/DDBJ whole genome shotgun (WGS) entry which is preliminary data.</text>
</comment>
<dbReference type="CDD" id="cd17546">
    <property type="entry name" value="REC_hyHK_CKI1_RcsC-like"/>
    <property type="match status" value="1"/>
</dbReference>
<dbReference type="CDD" id="cd16922">
    <property type="entry name" value="HATPase_EvgS-ArcB-TorS-like"/>
    <property type="match status" value="1"/>
</dbReference>
<dbReference type="SUPFAM" id="SSF47384">
    <property type="entry name" value="Homodimeric domain of signal transducing histidine kinase"/>
    <property type="match status" value="1"/>
</dbReference>
<evidence type="ECO:0000256" key="15">
    <source>
        <dbReference type="PROSITE-ProRule" id="PRU00169"/>
    </source>
</evidence>
<evidence type="ECO:0000256" key="5">
    <source>
        <dbReference type="ARBA" id="ARBA00022519"/>
    </source>
</evidence>
<dbReference type="SUPFAM" id="SSF48452">
    <property type="entry name" value="TPR-like"/>
    <property type="match status" value="2"/>
</dbReference>
<evidence type="ECO:0000256" key="13">
    <source>
        <dbReference type="ARBA" id="ARBA00023136"/>
    </source>
</evidence>
<dbReference type="InterPro" id="IPR003661">
    <property type="entry name" value="HisK_dim/P_dom"/>
</dbReference>
<dbReference type="Gene3D" id="1.10.287.130">
    <property type="match status" value="1"/>
</dbReference>
<feature type="domain" description="Response regulatory" evidence="17">
    <location>
        <begin position="725"/>
        <end position="839"/>
    </location>
</feature>
<reference evidence="20" key="1">
    <citation type="journal article" date="2019" name="Int. J. Syst. Evol. Microbiol.">
        <title>The Global Catalogue of Microorganisms (GCM) 10K type strain sequencing project: providing services to taxonomists for standard genome sequencing and annotation.</title>
        <authorList>
            <consortium name="The Broad Institute Genomics Platform"/>
            <consortium name="The Broad Institute Genome Sequencing Center for Infectious Disease"/>
            <person name="Wu L."/>
            <person name="Ma J."/>
        </authorList>
    </citation>
    <scope>NUCLEOTIDE SEQUENCE [LARGE SCALE GENOMIC DNA]</scope>
    <source>
        <strain evidence="20">KCTC 42730</strain>
    </source>
</reference>
<evidence type="ECO:0000256" key="1">
    <source>
        <dbReference type="ARBA" id="ARBA00000085"/>
    </source>
</evidence>
<dbReference type="Pfam" id="PF01627">
    <property type="entry name" value="Hpt"/>
    <property type="match status" value="1"/>
</dbReference>
<keyword evidence="4" id="KW-1003">Cell membrane</keyword>
<dbReference type="CDD" id="cd00082">
    <property type="entry name" value="HisKA"/>
    <property type="match status" value="1"/>
</dbReference>
<evidence type="ECO:0000256" key="12">
    <source>
        <dbReference type="ARBA" id="ARBA00023012"/>
    </source>
</evidence>
<evidence type="ECO:0000259" key="16">
    <source>
        <dbReference type="PROSITE" id="PS50109"/>
    </source>
</evidence>
<dbReference type="InterPro" id="IPR011990">
    <property type="entry name" value="TPR-like_helical_dom_sf"/>
</dbReference>
<dbReference type="SMART" id="SM00448">
    <property type="entry name" value="REC"/>
    <property type="match status" value="1"/>
</dbReference>
<dbReference type="Gene3D" id="1.20.120.160">
    <property type="entry name" value="HPT domain"/>
    <property type="match status" value="1"/>
</dbReference>
<dbReference type="InterPro" id="IPR008207">
    <property type="entry name" value="Sig_transdc_His_kin_Hpt_dom"/>
</dbReference>
<accession>A0ABV7CP66</accession>
<dbReference type="InterPro" id="IPR036097">
    <property type="entry name" value="HisK_dim/P_sf"/>
</dbReference>
<dbReference type="Proteomes" id="UP001595453">
    <property type="component" value="Unassembled WGS sequence"/>
</dbReference>
<dbReference type="RefSeq" id="WP_377127856.1">
    <property type="nucleotide sequence ID" value="NZ_JBHRSD010000040.1"/>
</dbReference>
<evidence type="ECO:0000259" key="17">
    <source>
        <dbReference type="PROSITE" id="PS50110"/>
    </source>
</evidence>
<keyword evidence="10" id="KW-0067">ATP-binding</keyword>
<keyword evidence="20" id="KW-1185">Reference proteome</keyword>
<dbReference type="InterPro" id="IPR005467">
    <property type="entry name" value="His_kinase_dom"/>
</dbReference>
<evidence type="ECO:0000256" key="10">
    <source>
        <dbReference type="ARBA" id="ARBA00022840"/>
    </source>
</evidence>
<evidence type="ECO:0000256" key="3">
    <source>
        <dbReference type="ARBA" id="ARBA00012438"/>
    </source>
</evidence>
<evidence type="ECO:0000256" key="8">
    <source>
        <dbReference type="ARBA" id="ARBA00022692"/>
    </source>
</evidence>
<evidence type="ECO:0000313" key="20">
    <source>
        <dbReference type="Proteomes" id="UP001595453"/>
    </source>
</evidence>
<dbReference type="SMART" id="SM00387">
    <property type="entry name" value="HATPase_c"/>
    <property type="match status" value="1"/>
</dbReference>
<evidence type="ECO:0000259" key="18">
    <source>
        <dbReference type="PROSITE" id="PS50894"/>
    </source>
</evidence>
<evidence type="ECO:0000256" key="9">
    <source>
        <dbReference type="ARBA" id="ARBA00022777"/>
    </source>
</evidence>
<dbReference type="InterPro" id="IPR036641">
    <property type="entry name" value="HPT_dom_sf"/>
</dbReference>
<feature type="modified residue" description="4-aspartylphosphate" evidence="15">
    <location>
        <position position="774"/>
    </location>
</feature>
<dbReference type="PROSITE" id="PS50894">
    <property type="entry name" value="HPT"/>
    <property type="match status" value="1"/>
</dbReference>
<keyword evidence="9" id="KW-0418">Kinase</keyword>
<evidence type="ECO:0000256" key="14">
    <source>
        <dbReference type="PROSITE-ProRule" id="PRU00110"/>
    </source>
</evidence>
<keyword evidence="11" id="KW-1133">Transmembrane helix</keyword>
<sequence length="944" mass="105690">MEHTGFLCRLIFVLGVICTANVSASNSNTSLEAVLQSILALEDKTQIIQQGEYLLLDERLQVEQRKQLLKHVGSTLVRGGDYALSEPYFHQLLALSPDPLEEHRFFAEKMLGVSTYYQGHYKQAISFYKTALETAKLRQQPLEIASIENNLGVVYADTGRPSLTAKHYLKAQEIYERLGNDHDRADILVNLSAVYVSQDRFDTAEQMLLEAEELFTKLNLPYGVGLVDSNLAVVYLETRAFDKAVAHIDKAIAYYRTVPDPRQLVVNYSHLAVVRMMEGHFDKAEQAIREAEYYQGQAKNDLSALLLATVRGKWYYSQGMFNELKEDIKLISSLAKKLNDPIKEIHATMLSALDYAAAGNYEQGLVLLEKFLTTLRILRSQEFKEQLTEFENNYAAQQLSLELKELRQQQAFDALEATKERQSQVIIGLIAILALTAGVAWYVRRVARLANERLAIEVNEQTLELQSIASELRHANSVKSQFLANMSHEIRTPLTAILGHAQLLQQKSVSDLAMADSIAVILKQGQHLHELINDVLDLSRIEADQLQIQETTFNLATLLSELKALFAVTAQAKRLEFTVCEELPGSFWIETDYIRLKQILVNLLGNAIKFTEHGWVKLHVKVQHQNLVFQIEDTGIGMSETQLAVIFESFKQGDNSITRRFGGSGLGLCLSQQLANMMAGNISVKSQFGAGSCFQLTLPYKPMEGVKNEDVLLPATPVQTALKGTVVLAEDHDENRALAVRILQGFGLEVIAVGNGKLAVEAALYSYPDVLLLDIQMPEMDGISALSLLRQSGYSGPVFALTANVMTHEVAHYLDIGFTGHLGKPFDAAAMYQQIAPYFQHTDEKRQVFSVDMSDLRDSFILSFDEERMNLISHFENQDWLAVKALCHKLQGAAKVFQIETVAAAAAEFEHAIETAAQHRYQDYYLILCDELALIANSKQLDVS</sequence>
<evidence type="ECO:0000256" key="2">
    <source>
        <dbReference type="ARBA" id="ARBA00004429"/>
    </source>
</evidence>
<dbReference type="InterPro" id="IPR004358">
    <property type="entry name" value="Sig_transdc_His_kin-like_C"/>
</dbReference>
<keyword evidence="13" id="KW-0472">Membrane</keyword>
<dbReference type="InterPro" id="IPR019734">
    <property type="entry name" value="TPR_rpt"/>
</dbReference>
<dbReference type="InterPro" id="IPR003594">
    <property type="entry name" value="HATPase_dom"/>
</dbReference>
<dbReference type="Pfam" id="PF00072">
    <property type="entry name" value="Response_reg"/>
    <property type="match status" value="1"/>
</dbReference>
<dbReference type="PROSITE" id="PS50109">
    <property type="entry name" value="HIS_KIN"/>
    <property type="match status" value="1"/>
</dbReference>
<dbReference type="PROSITE" id="PS50110">
    <property type="entry name" value="RESPONSE_REGULATORY"/>
    <property type="match status" value="1"/>
</dbReference>
<keyword evidence="7" id="KW-0808">Transferase</keyword>
<evidence type="ECO:0000256" key="7">
    <source>
        <dbReference type="ARBA" id="ARBA00022679"/>
    </source>
</evidence>
<evidence type="ECO:0000313" key="19">
    <source>
        <dbReference type="EMBL" id="MFC3034484.1"/>
    </source>
</evidence>
<feature type="domain" description="Histidine kinase" evidence="16">
    <location>
        <begin position="485"/>
        <end position="702"/>
    </location>
</feature>
<protein>
    <recommendedName>
        <fullName evidence="3">histidine kinase</fullName>
        <ecNumber evidence="3">2.7.13.3</ecNumber>
    </recommendedName>
</protein>